<dbReference type="GO" id="GO:0008933">
    <property type="term" value="F:peptidoglycan lytic transglycosylase activity"/>
    <property type="evidence" value="ECO:0007669"/>
    <property type="project" value="TreeGrafter"/>
</dbReference>
<evidence type="ECO:0000256" key="3">
    <source>
        <dbReference type="ARBA" id="ARBA00023239"/>
    </source>
</evidence>
<keyword evidence="4" id="KW-0961">Cell wall biogenesis/degradation</keyword>
<gene>
    <name evidence="7" type="ORF">GGD88_002135</name>
</gene>
<dbReference type="RefSeq" id="WP_246423701.1">
    <property type="nucleotide sequence ID" value="NZ_JACIGI010000016.1"/>
</dbReference>
<reference evidence="7 8" key="1">
    <citation type="submission" date="2020-08" db="EMBL/GenBank/DDBJ databases">
        <title>Genome sequencing of Purple Non-Sulfur Bacteria from various extreme environments.</title>
        <authorList>
            <person name="Mayer M."/>
        </authorList>
    </citation>
    <scope>NUCLEOTIDE SEQUENCE [LARGE SCALE GENOMIC DNA]</scope>
    <source>
        <strain evidence="7 8">JA135</strain>
    </source>
</reference>
<evidence type="ECO:0000256" key="5">
    <source>
        <dbReference type="ARBA" id="ARBA00030918"/>
    </source>
</evidence>
<dbReference type="PANTHER" id="PTHR30124">
    <property type="entry name" value="MEMBRANE-BOUND LYTIC MUREIN TRANSGLYCOSYLASE A"/>
    <property type="match status" value="1"/>
</dbReference>
<keyword evidence="8" id="KW-1185">Reference proteome</keyword>
<evidence type="ECO:0000256" key="1">
    <source>
        <dbReference type="ARBA" id="ARBA00001420"/>
    </source>
</evidence>
<dbReference type="GO" id="GO:0004553">
    <property type="term" value="F:hydrolase activity, hydrolyzing O-glycosyl compounds"/>
    <property type="evidence" value="ECO:0007669"/>
    <property type="project" value="InterPro"/>
</dbReference>
<organism evidence="7 8">
    <name type="scientific">Roseospira goensis</name>
    <dbReference type="NCBI Taxonomy" id="391922"/>
    <lineage>
        <taxon>Bacteria</taxon>
        <taxon>Pseudomonadati</taxon>
        <taxon>Pseudomonadota</taxon>
        <taxon>Alphaproteobacteria</taxon>
        <taxon>Rhodospirillales</taxon>
        <taxon>Rhodospirillaceae</taxon>
        <taxon>Roseospira</taxon>
    </lineage>
</organism>
<feature type="domain" description="Lytic transglycosylase MltA" evidence="6">
    <location>
        <begin position="180"/>
        <end position="324"/>
    </location>
</feature>
<dbReference type="EC" id="4.2.2.n1" evidence="2"/>
<dbReference type="InterPro" id="IPR005300">
    <property type="entry name" value="MltA_B"/>
</dbReference>
<dbReference type="Pfam" id="PF03562">
    <property type="entry name" value="MltA"/>
    <property type="match status" value="1"/>
</dbReference>
<dbReference type="InterPro" id="IPR010611">
    <property type="entry name" value="3D_dom"/>
</dbReference>
<sequence length="428" mass="46034">MLPLRPPSRMGRAARRAGRALAVAAARALHRWERKPARLRRRATVAVGVAMAGGLGLLALSCAPRVPPPAQPLYAPVGLETLPGWRADRVTQARPALDRSCARINALPPDRPMAPQGHPDLQAIAGTARDWQAACAALTRVPADDPDALRRYLERRFSAFAVTSTDRSARGLFTGYYEAHIEATRERGGRYQVPVYGPPRDLVMDDGRGLRRTAAGTVPYHTRADIEDGALDGTAPVLFWAADAVDLHILHIQGSGQVTLPDGRRTRIGYAANNGQPFVGIGKLVRERGLADGGSMPAIRAWLRENPEAGAALMRENPRYIFFREIDGDGPIGALGAPLTPLRSLAVDPSVIPLGAPVWLDTTDPDGRPLQRLMAAQDVGSAIKGIVRGDVFWGAGEAAFQQAGRMAQPGRLFLLVPKPPRGPDPLMM</sequence>
<dbReference type="EMBL" id="JACIGI010000016">
    <property type="protein sequence ID" value="MBB4286405.1"/>
    <property type="molecule type" value="Genomic_DNA"/>
</dbReference>
<dbReference type="PANTHER" id="PTHR30124:SF0">
    <property type="entry name" value="MEMBRANE-BOUND LYTIC MUREIN TRANSGLYCOSYLASE A"/>
    <property type="match status" value="1"/>
</dbReference>
<dbReference type="Gene3D" id="2.40.40.10">
    <property type="entry name" value="RlpA-like domain"/>
    <property type="match status" value="1"/>
</dbReference>
<evidence type="ECO:0000313" key="7">
    <source>
        <dbReference type="EMBL" id="MBB4286405.1"/>
    </source>
</evidence>
<dbReference type="PIRSF" id="PIRSF019422">
    <property type="entry name" value="MltA"/>
    <property type="match status" value="1"/>
</dbReference>
<keyword evidence="3" id="KW-0456">Lyase</keyword>
<dbReference type="Pfam" id="PF06725">
    <property type="entry name" value="3D"/>
    <property type="match status" value="1"/>
</dbReference>
<name>A0A7W6S113_9PROT</name>
<dbReference type="SMART" id="SM00925">
    <property type="entry name" value="MltA"/>
    <property type="match status" value="1"/>
</dbReference>
<comment type="caution">
    <text evidence="7">The sequence shown here is derived from an EMBL/GenBank/DDBJ whole genome shotgun (WGS) entry which is preliminary data.</text>
</comment>
<evidence type="ECO:0000259" key="6">
    <source>
        <dbReference type="SMART" id="SM00925"/>
    </source>
</evidence>
<dbReference type="Proteomes" id="UP000555728">
    <property type="component" value="Unassembled WGS sequence"/>
</dbReference>
<dbReference type="InterPro" id="IPR036908">
    <property type="entry name" value="RlpA-like_sf"/>
</dbReference>
<dbReference type="GO" id="GO:0019867">
    <property type="term" value="C:outer membrane"/>
    <property type="evidence" value="ECO:0007669"/>
    <property type="project" value="InterPro"/>
</dbReference>
<protein>
    <recommendedName>
        <fullName evidence="2">peptidoglycan lytic exotransglycosylase</fullName>
        <ecNumber evidence="2">4.2.2.n1</ecNumber>
    </recommendedName>
    <alternativeName>
        <fullName evidence="5">Murein hydrolase A</fullName>
    </alternativeName>
</protein>
<dbReference type="GO" id="GO:0071555">
    <property type="term" value="P:cell wall organization"/>
    <property type="evidence" value="ECO:0007669"/>
    <property type="project" value="UniProtKB-KW"/>
</dbReference>
<dbReference type="SUPFAM" id="SSF50685">
    <property type="entry name" value="Barwin-like endoglucanases"/>
    <property type="match status" value="1"/>
</dbReference>
<dbReference type="Gene3D" id="2.40.240.50">
    <property type="entry name" value="Barwin-like endoglucanases"/>
    <property type="match status" value="1"/>
</dbReference>
<proteinExistence type="predicted"/>
<accession>A0A7W6S113</accession>
<dbReference type="AlphaFoldDB" id="A0A7W6S113"/>
<evidence type="ECO:0000256" key="2">
    <source>
        <dbReference type="ARBA" id="ARBA00012587"/>
    </source>
</evidence>
<evidence type="ECO:0000313" key="8">
    <source>
        <dbReference type="Proteomes" id="UP000555728"/>
    </source>
</evidence>
<evidence type="ECO:0000256" key="4">
    <source>
        <dbReference type="ARBA" id="ARBA00023316"/>
    </source>
</evidence>
<dbReference type="InterPro" id="IPR026044">
    <property type="entry name" value="MltA"/>
</dbReference>
<dbReference type="CDD" id="cd14668">
    <property type="entry name" value="mlta_B"/>
    <property type="match status" value="1"/>
</dbReference>
<dbReference type="GO" id="GO:0009253">
    <property type="term" value="P:peptidoglycan catabolic process"/>
    <property type="evidence" value="ECO:0007669"/>
    <property type="project" value="TreeGrafter"/>
</dbReference>
<dbReference type="GO" id="GO:0009254">
    <property type="term" value="P:peptidoglycan turnover"/>
    <property type="evidence" value="ECO:0007669"/>
    <property type="project" value="InterPro"/>
</dbReference>
<dbReference type="CDD" id="cd14485">
    <property type="entry name" value="mltA_like_LT_A"/>
    <property type="match status" value="1"/>
</dbReference>
<comment type="catalytic activity">
    <reaction evidence="1">
        <text>Exolytic cleavage of the (1-&gt;4)-beta-glycosidic linkage between N-acetylmuramic acid (MurNAc) and N-acetylglucosamine (GlcNAc) residues in peptidoglycan, from either the reducing or the non-reducing ends of the peptidoglycan chains, with concomitant formation of a 1,6-anhydrobond in the MurNAc residue.</text>
        <dbReference type="EC" id="4.2.2.n1"/>
    </reaction>
</comment>